<dbReference type="Proteomes" id="UP000464675">
    <property type="component" value="Chromosome"/>
</dbReference>
<reference evidence="3 4" key="1">
    <citation type="submission" date="2020-01" db="EMBL/GenBank/DDBJ databases">
        <title>The possibility of degradation of plastic by Microbulbifer hydrolyticus IRE-31.</title>
        <authorList>
            <person name="Liu L."/>
        </authorList>
    </citation>
    <scope>NUCLEOTIDE SEQUENCE [LARGE SCALE GENOMIC DNA]</scope>
    <source>
        <strain evidence="3 4">IRE-31</strain>
    </source>
</reference>
<sequence length="682" mass="72609">MEKVHNVARLILAPLSLLTALHSSIAVSATSVAGSNSSNGRVFGICFDDANGDGQPDPRTSASADGGTTPVALAFYLDPLSIYANDAANARKLFVADEKGRIRALSWPSPLGDDKCNFTPVPDNHYQYDAATASAGPANPNGLSVTRGRQLLVLDSKAGNVKSQLWRFDLAQGHLGTPLLLDEDVKVNVNGETVSSQFLEEGLSLPNGDFLVASSDPRAILRYKADCIAGPGPCPAETLLGPDNLSGTPAGIALAPAPLTSKLLVSATNGTVEVYDMTSTGTPVRQANPLISGLNQGRFKIKTLRTVTGSEYQQYAGDLYLAGRNNGQIIQLNILDQNGELAAPRDEYGNFVYQALSSVQFPVGLAATEVDTASATECASATGCNITPAINHRIVAEHPIAGDVGEQYEIYPDPRTICGGNVIPACPPAGAPDYSASCDNSISLRQLNPAYEDVRIPGNLCGSPNIAVVDVNSSIDITSEVIEHTVEYSNISDALDCHGSDRSRQPVVAWATKAGEDPVVEGQKTVDVTSGCGSVRAGTREYSYFVFGLRYLPDPYSDLSGSKKSERQLTDLFVDIVRQEITALRATFEEARLSSGGSCVVDPDNLLGTSLSDLETDFDRGQHRFAQEHAQSFAGFIEADSSLVSPKNLGCSENFRGELQTRAIHIWYNINSKVLDKPWGSY</sequence>
<dbReference type="Proteomes" id="UP000563601">
    <property type="component" value="Unassembled WGS sequence"/>
</dbReference>
<evidence type="ECO:0000313" key="5">
    <source>
        <dbReference type="Proteomes" id="UP000563601"/>
    </source>
</evidence>
<evidence type="ECO:0000313" key="3">
    <source>
        <dbReference type="EMBL" id="QHQ39396.1"/>
    </source>
</evidence>
<dbReference type="OrthoDB" id="9823303at2"/>
<evidence type="ECO:0000313" key="4">
    <source>
        <dbReference type="Proteomes" id="UP000464675"/>
    </source>
</evidence>
<dbReference type="EMBL" id="CP047491">
    <property type="protein sequence ID" value="QHQ39396.1"/>
    <property type="molecule type" value="Genomic_DNA"/>
</dbReference>
<feature type="signal peptide" evidence="1">
    <location>
        <begin position="1"/>
        <end position="28"/>
    </location>
</feature>
<dbReference type="EMBL" id="JACHHR010000001">
    <property type="protein sequence ID" value="MBB5210084.1"/>
    <property type="molecule type" value="Genomic_DNA"/>
</dbReference>
<evidence type="ECO:0000256" key="1">
    <source>
        <dbReference type="SAM" id="SignalP"/>
    </source>
</evidence>
<protein>
    <submittedName>
        <fullName evidence="2">Uncharacterized protein</fullName>
    </submittedName>
</protein>
<dbReference type="SUPFAM" id="SSF75011">
    <property type="entry name" value="3-carboxy-cis,cis-mucoante lactonizing enzyme"/>
    <property type="match status" value="1"/>
</dbReference>
<feature type="chain" id="PRO_5044645666" evidence="1">
    <location>
        <begin position="29"/>
        <end position="682"/>
    </location>
</feature>
<dbReference type="RefSeq" id="WP_161858714.1">
    <property type="nucleotide sequence ID" value="NZ_CP047491.1"/>
</dbReference>
<evidence type="ECO:0000313" key="2">
    <source>
        <dbReference type="EMBL" id="MBB5210084.1"/>
    </source>
</evidence>
<reference evidence="2 5" key="2">
    <citation type="submission" date="2020-08" db="EMBL/GenBank/DDBJ databases">
        <title>Genomic Encyclopedia of Type Strains, Phase IV (KMG-IV): sequencing the most valuable type-strain genomes for metagenomic binning, comparative biology and taxonomic classification.</title>
        <authorList>
            <person name="Goeker M."/>
        </authorList>
    </citation>
    <scope>NUCLEOTIDE SEQUENCE [LARGE SCALE GENOMIC DNA]</scope>
    <source>
        <strain evidence="2 5">DSM 11525</strain>
    </source>
</reference>
<organism evidence="2 5">
    <name type="scientific">Microbulbifer hydrolyticus</name>
    <dbReference type="NCBI Taxonomy" id="48074"/>
    <lineage>
        <taxon>Bacteria</taxon>
        <taxon>Pseudomonadati</taxon>
        <taxon>Pseudomonadota</taxon>
        <taxon>Gammaproteobacteria</taxon>
        <taxon>Cellvibrionales</taxon>
        <taxon>Microbulbiferaceae</taxon>
        <taxon>Microbulbifer</taxon>
    </lineage>
</organism>
<keyword evidence="4" id="KW-1185">Reference proteome</keyword>
<dbReference type="AlphaFoldDB" id="A0A6P1TCN3"/>
<keyword evidence="1" id="KW-0732">Signal</keyword>
<accession>A0A6P1TCN3</accession>
<proteinExistence type="predicted"/>
<name>A0A6P1TCN3_9GAMM</name>
<gene>
    <name evidence="3" type="ORF">GTQ55_10680</name>
    <name evidence="2" type="ORF">HNQ53_000272</name>
</gene>